<dbReference type="PANTHER" id="PTHR22891">
    <property type="entry name" value="EUKARYOTIC TRANSLATION INITIATION FACTOR 2C"/>
    <property type="match status" value="1"/>
</dbReference>
<keyword evidence="3" id="KW-1185">Reference proteome</keyword>
<comment type="caution">
    <text evidence="2">The sequence shown here is derived from an EMBL/GenBank/DDBJ whole genome shotgun (WGS) entry which is preliminary data.</text>
</comment>
<evidence type="ECO:0000313" key="3">
    <source>
        <dbReference type="Proteomes" id="UP000789570"/>
    </source>
</evidence>
<dbReference type="Proteomes" id="UP000789570">
    <property type="component" value="Unassembled WGS sequence"/>
</dbReference>
<dbReference type="Gene3D" id="2.170.260.10">
    <property type="entry name" value="paz domain"/>
    <property type="match status" value="1"/>
</dbReference>
<evidence type="ECO:0000259" key="1">
    <source>
        <dbReference type="SMART" id="SM01163"/>
    </source>
</evidence>
<dbReference type="InterPro" id="IPR036085">
    <property type="entry name" value="PAZ_dom_sf"/>
</dbReference>
<evidence type="ECO:0000313" key="2">
    <source>
        <dbReference type="EMBL" id="CAG8466171.1"/>
    </source>
</evidence>
<dbReference type="Pfam" id="PF16486">
    <property type="entry name" value="ArgoN"/>
    <property type="match status" value="2"/>
</dbReference>
<dbReference type="SMART" id="SM01163">
    <property type="entry name" value="DUF1785"/>
    <property type="match status" value="1"/>
</dbReference>
<accession>A0A9N8Z159</accession>
<sequence length="319" mass="36109">MSSQFGAAPIKLSEYPRRPEIGRIGRQIRVKANFFEVLRLPDANVYHYDADISPTVPSSLNRRIFEHFVKSESGGILGGIKPVYDGIYLFSIEYSLFILIDKILIKGRKNLYTIKQFPFGDAITHQITLPENLAASNSKKPPRTFTIKLKKVAEKNLEEAIRFVQGKCATSNNIMSAIGALDVLINQEPSMKFTTVGRRAFYTPENSSTLSGGAEVWQGYWQSLRPGQGKFYINFDTSATAFYEAGNVATLIAKILGCKLEELRTGFTLNQRLKVEKTLKHLKFRVTHRGVNFQRRFKIKKLSENSTQETHFSKGMILK</sequence>
<dbReference type="OrthoDB" id="10252740at2759"/>
<dbReference type="EMBL" id="CAJVPQ010000280">
    <property type="protein sequence ID" value="CAG8466171.1"/>
    <property type="molecule type" value="Genomic_DNA"/>
</dbReference>
<feature type="domain" description="Argonaute linker 1" evidence="1">
    <location>
        <begin position="194"/>
        <end position="245"/>
    </location>
</feature>
<name>A0A9N8Z159_9GLOM</name>
<protein>
    <submittedName>
        <fullName evidence="2">7715_t:CDS:1</fullName>
    </submittedName>
</protein>
<dbReference type="Pfam" id="PF08699">
    <property type="entry name" value="ArgoL1"/>
    <property type="match status" value="1"/>
</dbReference>
<dbReference type="AlphaFoldDB" id="A0A9N8Z159"/>
<gene>
    <name evidence="2" type="ORF">FCALED_LOCUS1990</name>
</gene>
<dbReference type="InterPro" id="IPR014811">
    <property type="entry name" value="ArgoL1"/>
</dbReference>
<reference evidence="2" key="1">
    <citation type="submission" date="2021-06" db="EMBL/GenBank/DDBJ databases">
        <authorList>
            <person name="Kallberg Y."/>
            <person name="Tangrot J."/>
            <person name="Rosling A."/>
        </authorList>
    </citation>
    <scope>NUCLEOTIDE SEQUENCE</scope>
    <source>
        <strain evidence="2">UK204</strain>
    </source>
</reference>
<dbReference type="SUPFAM" id="SSF101690">
    <property type="entry name" value="PAZ domain"/>
    <property type="match status" value="1"/>
</dbReference>
<proteinExistence type="predicted"/>
<organism evidence="2 3">
    <name type="scientific">Funneliformis caledonium</name>
    <dbReference type="NCBI Taxonomy" id="1117310"/>
    <lineage>
        <taxon>Eukaryota</taxon>
        <taxon>Fungi</taxon>
        <taxon>Fungi incertae sedis</taxon>
        <taxon>Mucoromycota</taxon>
        <taxon>Glomeromycotina</taxon>
        <taxon>Glomeromycetes</taxon>
        <taxon>Glomerales</taxon>
        <taxon>Glomeraceae</taxon>
        <taxon>Funneliformis</taxon>
    </lineage>
</organism>
<dbReference type="InterPro" id="IPR032474">
    <property type="entry name" value="Argonaute_N"/>
</dbReference>